<dbReference type="RefSeq" id="XP_004363827.2">
    <property type="nucleotide sequence ID" value="XM_004363770.2"/>
</dbReference>
<evidence type="ECO:0000259" key="1">
    <source>
        <dbReference type="PROSITE" id="PS50195"/>
    </source>
</evidence>
<dbReference type="STRING" id="595528.A0A0D2WNG1"/>
<reference evidence="3" key="1">
    <citation type="submission" date="2011-02" db="EMBL/GenBank/DDBJ databases">
        <title>The Genome Sequence of Capsaspora owczarzaki ATCC 30864.</title>
        <authorList>
            <person name="Russ C."/>
            <person name="Cuomo C."/>
            <person name="Burger G."/>
            <person name="Gray M.W."/>
            <person name="Holland P.W.H."/>
            <person name="King N."/>
            <person name="Lang F.B.F."/>
            <person name="Roger A.J."/>
            <person name="Ruiz-Trillo I."/>
            <person name="Young S.K."/>
            <person name="Zeng Q."/>
            <person name="Gargeya S."/>
            <person name="Alvarado L."/>
            <person name="Berlin A."/>
            <person name="Chapman S.B."/>
            <person name="Chen Z."/>
            <person name="Freedman E."/>
            <person name="Gellesch M."/>
            <person name="Goldberg J."/>
            <person name="Griggs A."/>
            <person name="Gujja S."/>
            <person name="Heilman E."/>
            <person name="Heiman D."/>
            <person name="Howarth C."/>
            <person name="Mehta T."/>
            <person name="Neiman D."/>
            <person name="Pearson M."/>
            <person name="Roberts A."/>
            <person name="Saif S."/>
            <person name="Shea T."/>
            <person name="Shenoy N."/>
            <person name="Sisk P."/>
            <person name="Stolte C."/>
            <person name="Sykes S."/>
            <person name="White J."/>
            <person name="Yandava C."/>
            <person name="Haas B."/>
            <person name="Nusbaum C."/>
            <person name="Birren B."/>
        </authorList>
    </citation>
    <scope>NUCLEOTIDE SEQUENCE</scope>
    <source>
        <strain evidence="3">ATCC 30864</strain>
    </source>
</reference>
<name>A0A0D2WNG1_CAPO3</name>
<dbReference type="PANTHER" id="PTHR22775:SF3">
    <property type="entry name" value="SORTING NEXIN-13"/>
    <property type="match status" value="1"/>
</dbReference>
<dbReference type="PhylomeDB" id="A0A0D2WNG1"/>
<accession>A0A0D2WNG1</accession>
<dbReference type="SMART" id="SM00312">
    <property type="entry name" value="PX"/>
    <property type="match status" value="1"/>
</dbReference>
<sequence>MVGWMIHVATVGLMRNPDGKEYMLYSLTIVNEADKVSYTVTRRYSELLALHEWIRATFPTETHLLPFPAKKSFGLTTNKSAKFTEDRRLALEHYLKSLFTIETVVNHVGFRDRLQMTHEMILYRTMSVCPKCCILDKKGLVWTNAVVKQSHHTVHLVIGCTLHGSFTLEYSANADHFKRALIHSLPRSPTESLHGFIGDIENIQQAKKAIQLSTSSKNLPSMIELSVFDGEQPVSDDDLRQQIILLTSSFPPSRQFVLKVKGELAADMELLNEKVLFVERTAPTQPAPLLLDVSFERLMLLIRLPDSCLLNRRIYPCIKYYIPKGMESEVEGEINSALEELEQEITGIQVMIDICVERPFPVLTNIIANLREKSSMVRVVNISMERPPREIIANVALNPAPVQGTVDISELLTNIEEDTRKDIVVEEFFPTTMLITLEPLLSLMGWGKYMLRPSPSYGFATVLLNTDTLRSVPISRLMDVDKFYESIASLLPQLSANQADIGILLGTKLRKILKTCARPGQPDLFTVFANDQEATFLSRSQVWIVHREIDFGALDLQYVVRPCVLTKLARQLWKSFSATDADSASASSASASSAPAN</sequence>
<organism evidence="2 3">
    <name type="scientific">Capsaspora owczarzaki (strain ATCC 30864)</name>
    <dbReference type="NCBI Taxonomy" id="595528"/>
    <lineage>
        <taxon>Eukaryota</taxon>
        <taxon>Filasterea</taxon>
        <taxon>Capsaspora</taxon>
    </lineage>
</organism>
<proteinExistence type="predicted"/>
<dbReference type="SUPFAM" id="SSF64268">
    <property type="entry name" value="PX domain"/>
    <property type="match status" value="1"/>
</dbReference>
<dbReference type="CDD" id="cd06093">
    <property type="entry name" value="PX_domain"/>
    <property type="match status" value="1"/>
</dbReference>
<keyword evidence="3" id="KW-1185">Reference proteome</keyword>
<dbReference type="Gene3D" id="3.30.1520.10">
    <property type="entry name" value="Phox-like domain"/>
    <property type="match status" value="1"/>
</dbReference>
<gene>
    <name evidence="2" type="ORF">CAOG_002988</name>
</gene>
<dbReference type="InterPro" id="IPR036871">
    <property type="entry name" value="PX_dom_sf"/>
</dbReference>
<dbReference type="PANTHER" id="PTHR22775">
    <property type="entry name" value="SORTING NEXIN"/>
    <property type="match status" value="1"/>
</dbReference>
<dbReference type="Proteomes" id="UP000008743">
    <property type="component" value="Unassembled WGS sequence"/>
</dbReference>
<feature type="domain" description="PX" evidence="1">
    <location>
        <begin position="3"/>
        <end position="121"/>
    </location>
</feature>
<dbReference type="InParanoid" id="A0A0D2WNG1"/>
<dbReference type="PROSITE" id="PS50195">
    <property type="entry name" value="PX"/>
    <property type="match status" value="1"/>
</dbReference>
<evidence type="ECO:0000313" key="2">
    <source>
        <dbReference type="EMBL" id="KJE91938.1"/>
    </source>
</evidence>
<dbReference type="OrthoDB" id="15442at2759"/>
<dbReference type="InterPro" id="IPR001683">
    <property type="entry name" value="PX_dom"/>
</dbReference>
<dbReference type="Pfam" id="PF00787">
    <property type="entry name" value="PX"/>
    <property type="match status" value="1"/>
</dbReference>
<dbReference type="EMBL" id="KE346363">
    <property type="protein sequence ID" value="KJE91938.1"/>
    <property type="molecule type" value="Genomic_DNA"/>
</dbReference>
<dbReference type="eggNOG" id="ENOG502S0MN">
    <property type="taxonomic scope" value="Eukaryota"/>
</dbReference>
<dbReference type="GO" id="GO:0035091">
    <property type="term" value="F:phosphatidylinositol binding"/>
    <property type="evidence" value="ECO:0007669"/>
    <property type="project" value="InterPro"/>
</dbReference>
<dbReference type="AlphaFoldDB" id="A0A0D2WNG1"/>
<protein>
    <recommendedName>
        <fullName evidence="1">PX domain-containing protein</fullName>
    </recommendedName>
</protein>
<evidence type="ECO:0000313" key="3">
    <source>
        <dbReference type="Proteomes" id="UP000008743"/>
    </source>
</evidence>